<feature type="region of interest" description="Disordered" evidence="5">
    <location>
        <begin position="380"/>
        <end position="435"/>
    </location>
</feature>
<name>A0A8H7EUX8_9FUNG</name>
<dbReference type="Gene3D" id="3.30.40.10">
    <property type="entry name" value="Zinc/RING finger domain, C3HC4 (zinc finger)"/>
    <property type="match status" value="1"/>
</dbReference>
<evidence type="ECO:0000256" key="2">
    <source>
        <dbReference type="ARBA" id="ARBA00022771"/>
    </source>
</evidence>
<protein>
    <submittedName>
        <fullName evidence="7">SUMO ligase siz1</fullName>
    </submittedName>
</protein>
<dbReference type="GO" id="GO:0061665">
    <property type="term" value="F:SUMO ligase activity"/>
    <property type="evidence" value="ECO:0007669"/>
    <property type="project" value="TreeGrafter"/>
</dbReference>
<dbReference type="AlphaFoldDB" id="A0A8H7EUX8"/>
<feature type="compositionally biased region" description="Acidic residues" evidence="5">
    <location>
        <begin position="408"/>
        <end position="422"/>
    </location>
</feature>
<dbReference type="InterPro" id="IPR013083">
    <property type="entry name" value="Znf_RING/FYVE/PHD"/>
</dbReference>
<keyword evidence="1" id="KW-0479">Metal-binding</keyword>
<dbReference type="EMBL" id="JABAYA010000023">
    <property type="protein sequence ID" value="KAF7729644.1"/>
    <property type="molecule type" value="Genomic_DNA"/>
</dbReference>
<keyword evidence="3" id="KW-0862">Zinc</keyword>
<feature type="domain" description="SP-RING-type" evidence="6">
    <location>
        <begin position="284"/>
        <end position="366"/>
    </location>
</feature>
<accession>A0A8H7EUX8</accession>
<evidence type="ECO:0000259" key="6">
    <source>
        <dbReference type="PROSITE" id="PS51044"/>
    </source>
</evidence>
<evidence type="ECO:0000256" key="1">
    <source>
        <dbReference type="ARBA" id="ARBA00022723"/>
    </source>
</evidence>
<proteinExistence type="predicted"/>
<sequence>MGQDMCTVHAYLLKHGMTQEKVPSARIVSWQHACLLITILYPGYPVARAREQAVKEDRLNRVPKATPELAYDQLPTADSLERLDQLVRLDLTQKADTASIPIRSIETFLKKKRKYKRNFRLHLYLWSAEWTILPPRCKALYLDSKNEWTEEDEHLIQRGFMHIDLTEKADWATLFKQSKKEVSLRFEFSHGIPGFKFLSLCIVWEKSPAELVGQVYMQSATKRISRAMRSAEDSEKIQKEALLILQQCPLDDRYDLEKAEKVFDNCASTFHINKDTVPDDDEEEEEEILMGDQRVSVCDPILLSRIEHPARSVYCTHVACFDALAFFKCEVGRRTWQCPYCSVQIRSIEELYIDYRVKQALVKYPDVETLTVRNGEYVSTDMDKTPLTPAKAEPTPSYQAPSIIHLEDDNDDDDDEEQEEEEGHSPAKKRPRTES</sequence>
<evidence type="ECO:0000256" key="3">
    <source>
        <dbReference type="ARBA" id="ARBA00022833"/>
    </source>
</evidence>
<feature type="compositionally biased region" description="Basic residues" evidence="5">
    <location>
        <begin position="426"/>
        <end position="435"/>
    </location>
</feature>
<dbReference type="GO" id="GO:0000785">
    <property type="term" value="C:chromatin"/>
    <property type="evidence" value="ECO:0007669"/>
    <property type="project" value="TreeGrafter"/>
</dbReference>
<dbReference type="GO" id="GO:0008270">
    <property type="term" value="F:zinc ion binding"/>
    <property type="evidence" value="ECO:0007669"/>
    <property type="project" value="UniProtKB-KW"/>
</dbReference>
<dbReference type="GO" id="GO:0016925">
    <property type="term" value="P:protein sumoylation"/>
    <property type="evidence" value="ECO:0007669"/>
    <property type="project" value="TreeGrafter"/>
</dbReference>
<reference evidence="7" key="1">
    <citation type="submission" date="2020-01" db="EMBL/GenBank/DDBJ databases">
        <title>Genome Sequencing of Three Apophysomyces-Like Fungal Strains Confirms a Novel Fungal Genus in the Mucoromycota with divergent Burkholderia-like Endosymbiotic Bacteria.</title>
        <authorList>
            <person name="Stajich J.E."/>
            <person name="Macias A.M."/>
            <person name="Carter-House D."/>
            <person name="Lovett B."/>
            <person name="Kasson L.R."/>
            <person name="Berry K."/>
            <person name="Grigoriev I."/>
            <person name="Chang Y."/>
            <person name="Spatafora J."/>
            <person name="Kasson M.T."/>
        </authorList>
    </citation>
    <scope>NUCLEOTIDE SEQUENCE</scope>
    <source>
        <strain evidence="7">NRRL A-21654</strain>
    </source>
</reference>
<dbReference type="GO" id="GO:0016874">
    <property type="term" value="F:ligase activity"/>
    <property type="evidence" value="ECO:0007669"/>
    <property type="project" value="UniProtKB-KW"/>
</dbReference>
<evidence type="ECO:0000256" key="4">
    <source>
        <dbReference type="PROSITE-ProRule" id="PRU00452"/>
    </source>
</evidence>
<dbReference type="PANTHER" id="PTHR10782">
    <property type="entry name" value="ZINC FINGER MIZ DOMAIN-CONTAINING PROTEIN"/>
    <property type="match status" value="1"/>
</dbReference>
<evidence type="ECO:0000313" key="7">
    <source>
        <dbReference type="EMBL" id="KAF7729644.1"/>
    </source>
</evidence>
<keyword evidence="8" id="KW-1185">Reference proteome</keyword>
<organism evidence="7 8">
    <name type="scientific">Apophysomyces ossiformis</name>
    <dbReference type="NCBI Taxonomy" id="679940"/>
    <lineage>
        <taxon>Eukaryota</taxon>
        <taxon>Fungi</taxon>
        <taxon>Fungi incertae sedis</taxon>
        <taxon>Mucoromycota</taxon>
        <taxon>Mucoromycotina</taxon>
        <taxon>Mucoromycetes</taxon>
        <taxon>Mucorales</taxon>
        <taxon>Mucorineae</taxon>
        <taxon>Mucoraceae</taxon>
        <taxon>Apophysomyces</taxon>
    </lineage>
</organism>
<dbReference type="OrthoDB" id="28127at2759"/>
<comment type="caution">
    <text evidence="7">The sequence shown here is derived from an EMBL/GenBank/DDBJ whole genome shotgun (WGS) entry which is preliminary data.</text>
</comment>
<dbReference type="Proteomes" id="UP000605846">
    <property type="component" value="Unassembled WGS sequence"/>
</dbReference>
<keyword evidence="7" id="KW-0436">Ligase</keyword>
<dbReference type="PANTHER" id="PTHR10782:SF4">
    <property type="entry name" value="TONALLI, ISOFORM E"/>
    <property type="match status" value="1"/>
</dbReference>
<evidence type="ECO:0000313" key="8">
    <source>
        <dbReference type="Proteomes" id="UP000605846"/>
    </source>
</evidence>
<evidence type="ECO:0000256" key="5">
    <source>
        <dbReference type="SAM" id="MobiDB-lite"/>
    </source>
</evidence>
<gene>
    <name evidence="7" type="primary">SIZ1_1</name>
    <name evidence="7" type="ORF">EC973_004017</name>
</gene>
<dbReference type="InterPro" id="IPR004181">
    <property type="entry name" value="Znf_MIZ"/>
</dbReference>
<keyword evidence="2 4" id="KW-0863">Zinc-finger</keyword>
<dbReference type="Pfam" id="PF02891">
    <property type="entry name" value="zf-MIZ"/>
    <property type="match status" value="1"/>
</dbReference>
<dbReference type="PROSITE" id="PS51044">
    <property type="entry name" value="ZF_SP_RING"/>
    <property type="match status" value="1"/>
</dbReference>